<reference evidence="2" key="1">
    <citation type="journal article" date="2019" name="Beilstein J. Org. Chem.">
        <title>Nanangenines: drimane sesquiterpenoids as the dominant metabolite cohort of a novel Australian fungus, Aspergillus nanangensis.</title>
        <authorList>
            <person name="Lacey H.J."/>
            <person name="Gilchrist C.L.M."/>
            <person name="Crombie A."/>
            <person name="Kalaitzis J.A."/>
            <person name="Vuong D."/>
            <person name="Rutledge P.J."/>
            <person name="Turner P."/>
            <person name="Pitt J.I."/>
            <person name="Lacey E."/>
            <person name="Chooi Y.H."/>
            <person name="Piggott A.M."/>
        </authorList>
    </citation>
    <scope>NUCLEOTIDE SEQUENCE</scope>
    <source>
        <strain evidence="2">MST-FP2251</strain>
    </source>
</reference>
<keyword evidence="1" id="KW-0812">Transmembrane</keyword>
<reference evidence="2" key="2">
    <citation type="submission" date="2020-02" db="EMBL/GenBank/DDBJ databases">
        <authorList>
            <person name="Gilchrist C.L.M."/>
            <person name="Chooi Y.-H."/>
        </authorList>
    </citation>
    <scope>NUCLEOTIDE SEQUENCE</scope>
    <source>
        <strain evidence="2">MST-FP2251</strain>
    </source>
</reference>
<accession>A0AAD4GVH7</accession>
<dbReference type="AlphaFoldDB" id="A0AAD4GVH7"/>
<gene>
    <name evidence="2" type="ORF">FE257_005403</name>
</gene>
<evidence type="ECO:0000313" key="2">
    <source>
        <dbReference type="EMBL" id="KAF9890832.1"/>
    </source>
</evidence>
<feature type="transmembrane region" description="Helical" evidence="1">
    <location>
        <begin position="440"/>
        <end position="459"/>
    </location>
</feature>
<protein>
    <submittedName>
        <fullName evidence="2">Uncharacterized protein</fullName>
    </submittedName>
</protein>
<dbReference type="Proteomes" id="UP001194746">
    <property type="component" value="Unassembled WGS sequence"/>
</dbReference>
<name>A0AAD4GVH7_ASPNN</name>
<feature type="transmembrane region" description="Helical" evidence="1">
    <location>
        <begin position="579"/>
        <end position="600"/>
    </location>
</feature>
<evidence type="ECO:0000313" key="3">
    <source>
        <dbReference type="Proteomes" id="UP001194746"/>
    </source>
</evidence>
<comment type="caution">
    <text evidence="2">The sequence shown here is derived from an EMBL/GenBank/DDBJ whole genome shotgun (WGS) entry which is preliminary data.</text>
</comment>
<keyword evidence="1" id="KW-0472">Membrane</keyword>
<proteinExistence type="predicted"/>
<feature type="transmembrane region" description="Helical" evidence="1">
    <location>
        <begin position="512"/>
        <end position="536"/>
    </location>
</feature>
<keyword evidence="1" id="KW-1133">Transmembrane helix</keyword>
<evidence type="ECO:0000256" key="1">
    <source>
        <dbReference type="SAM" id="Phobius"/>
    </source>
</evidence>
<feature type="transmembrane region" description="Helical" evidence="1">
    <location>
        <begin position="7"/>
        <end position="26"/>
    </location>
</feature>
<keyword evidence="3" id="KW-1185">Reference proteome</keyword>
<sequence>MPLAWDFFNFLFTTAFGMLSGVAILMRELISYQNLFSTWNERPETGKSQVRHKITLESLPADLRIEVLKSLPDFCTLRHLLHASPTYYRTYTSLQQEVLTALVSRQYVQGTAADVVAVHLSSAFFHSDTIRTKQEAISFLDIYRHARGSMSVNPFLTSSAKRETMLTIYDLHNIQECIKVLVQEYHDDLDQSDPARELYREETEKIPLSSLARMRIIRAICRIQIFSNVFYQPRKYSTDPESSRSEYFQLGEAYNLFCATFPPWERDEMWAVYRWFEDLTKRVLDKLDEVDPHGFALDPYYQDYIFVSMCTRGPIFLAKLLLESDLQKRYEVFYNEINFWDWTYSTPSLDDCLLLSPASELLYPADQQVELYKQDMGNRTFLFHLQMPTLGWQECSYDTGDDFAELDQFGKSGRILSIVSLQSDLFPKERPHLCPGAAQVLKPVFIFSWVYWTLVYHWIRTTEQVAGWEFASDLLAALTVTLLLSLAVYVNVTHPVVGKVSTPGFPAIDVNASQWNIACAVLGTAVRILVTGALAYHDGLLTREAILSDQGVVSYLRPLTITRAIAQTKRGWHHTTRMILLIFTIAATLSTTATVAIFGVDNVDELLLNPSASWPLATTLGSAAFFASPETQTDAYTLATLDSFLFKIAYIEALKAKGWYNSEDLKAWLPESGALGDTLYPSLRTGGIGLNTSSYIAYSGHLRNGFNVPATYIFNELHGRVFGTHINVKCTEATHTFKETTAQPEGFSDST</sequence>
<organism evidence="2 3">
    <name type="scientific">Aspergillus nanangensis</name>
    <dbReference type="NCBI Taxonomy" id="2582783"/>
    <lineage>
        <taxon>Eukaryota</taxon>
        <taxon>Fungi</taxon>
        <taxon>Dikarya</taxon>
        <taxon>Ascomycota</taxon>
        <taxon>Pezizomycotina</taxon>
        <taxon>Eurotiomycetes</taxon>
        <taxon>Eurotiomycetidae</taxon>
        <taxon>Eurotiales</taxon>
        <taxon>Aspergillaceae</taxon>
        <taxon>Aspergillus</taxon>
        <taxon>Aspergillus subgen. Circumdati</taxon>
    </lineage>
</organism>
<dbReference type="EMBL" id="VCAU01000023">
    <property type="protein sequence ID" value="KAF9890832.1"/>
    <property type="molecule type" value="Genomic_DNA"/>
</dbReference>
<feature type="transmembrane region" description="Helical" evidence="1">
    <location>
        <begin position="471"/>
        <end position="492"/>
    </location>
</feature>